<name>A0A2P8A1L1_9PEZI</name>
<feature type="compositionally biased region" description="Acidic residues" evidence="1">
    <location>
        <begin position="241"/>
        <end position="252"/>
    </location>
</feature>
<dbReference type="Pfam" id="PF10680">
    <property type="entry name" value="RRN9"/>
    <property type="match status" value="1"/>
</dbReference>
<evidence type="ECO:0000313" key="4">
    <source>
        <dbReference type="Proteomes" id="UP000243723"/>
    </source>
</evidence>
<evidence type="ECO:0000256" key="1">
    <source>
        <dbReference type="SAM" id="MobiDB-lite"/>
    </source>
</evidence>
<dbReference type="Proteomes" id="UP000243723">
    <property type="component" value="Unassembled WGS sequence"/>
</dbReference>
<feature type="domain" description="Rrn9" evidence="2">
    <location>
        <begin position="101"/>
        <end position="172"/>
    </location>
</feature>
<reference evidence="3 4" key="1">
    <citation type="submission" date="2017-05" db="EMBL/GenBank/DDBJ databases">
        <title>Draft genome sequence of Elsinoe australis.</title>
        <authorList>
            <person name="Cheng Q."/>
        </authorList>
    </citation>
    <scope>NUCLEOTIDE SEQUENCE [LARGE SCALE GENOMIC DNA]</scope>
    <source>
        <strain evidence="3 4">NL1</strain>
    </source>
</reference>
<accession>A0A2P8A1L1</accession>
<sequence>MSLFGGGSPPTLRRSESGSSVSPIPSHEQEESNTRPEDVFTDVQTDIRHLESDQPVPSPSDPLTAVDAPDVQEELERDRFPGSDGLWRYYARDAIPVAKALDDERANDLSAHLFNTHTWKRSSRKATVPSPELSLTSKNAWLKTDDSDSRPWYPTTPWTAWPLQPDLAPDPVEAFWGRSNATHGHTDTELKQQLAAGALRFVKRQWHRRATAGQESSIPKPRSPSKSRSRTPSVAPTGSDQPEEDNIEDSESQTDPAAPVLSADVGRPLRSGQRRRLNPAQAVFTITKPFNIA</sequence>
<protein>
    <recommendedName>
        <fullName evidence="2">Rrn9 domain-containing protein</fullName>
    </recommendedName>
</protein>
<keyword evidence="4" id="KW-1185">Reference proteome</keyword>
<dbReference type="STRING" id="40998.A0A2P8A1L1"/>
<dbReference type="EMBL" id="NHZQ01000083">
    <property type="protein sequence ID" value="PSK54351.1"/>
    <property type="molecule type" value="Genomic_DNA"/>
</dbReference>
<feature type="compositionally biased region" description="Low complexity" evidence="1">
    <location>
        <begin position="17"/>
        <end position="26"/>
    </location>
</feature>
<organism evidence="3 4">
    <name type="scientific">Elsinoe australis</name>
    <dbReference type="NCBI Taxonomy" id="40998"/>
    <lineage>
        <taxon>Eukaryota</taxon>
        <taxon>Fungi</taxon>
        <taxon>Dikarya</taxon>
        <taxon>Ascomycota</taxon>
        <taxon>Pezizomycotina</taxon>
        <taxon>Dothideomycetes</taxon>
        <taxon>Dothideomycetidae</taxon>
        <taxon>Myriangiales</taxon>
        <taxon>Elsinoaceae</taxon>
        <taxon>Elsinoe</taxon>
    </lineage>
</organism>
<feature type="region of interest" description="Disordered" evidence="1">
    <location>
        <begin position="208"/>
        <end position="280"/>
    </location>
</feature>
<evidence type="ECO:0000259" key="2">
    <source>
        <dbReference type="Pfam" id="PF10680"/>
    </source>
</evidence>
<evidence type="ECO:0000313" key="3">
    <source>
        <dbReference type="EMBL" id="PSK54351.1"/>
    </source>
</evidence>
<gene>
    <name evidence="3" type="ORF">B9Z65_3470</name>
</gene>
<dbReference type="InterPro" id="IPR019622">
    <property type="entry name" value="Rrn9_dom"/>
</dbReference>
<dbReference type="AlphaFoldDB" id="A0A2P8A1L1"/>
<feature type="region of interest" description="Disordered" evidence="1">
    <location>
        <begin position="1"/>
        <end position="78"/>
    </location>
</feature>
<proteinExistence type="predicted"/>
<feature type="compositionally biased region" description="Basic and acidic residues" evidence="1">
    <location>
        <begin position="27"/>
        <end position="38"/>
    </location>
</feature>
<dbReference type="OrthoDB" id="5412288at2759"/>
<comment type="caution">
    <text evidence="3">The sequence shown here is derived from an EMBL/GenBank/DDBJ whole genome shotgun (WGS) entry which is preliminary data.</text>
</comment>